<dbReference type="AlphaFoldDB" id="A0A0G2Z591"/>
<dbReference type="STRING" id="1330330.IX53_01945"/>
<evidence type="ECO:0000256" key="13">
    <source>
        <dbReference type="HAMAP-Rule" id="MF_01398"/>
    </source>
</evidence>
<keyword evidence="2 13" id="KW-0813">Transport</keyword>
<evidence type="ECO:0000256" key="12">
    <source>
        <dbReference type="ARBA" id="ARBA00037847"/>
    </source>
</evidence>
<comment type="function">
    <text evidence="11 13">F(1)F(0) ATP synthase produces ATP from ADP in the presence of a proton or sodium gradient. F-type ATPases consist of two structural domains, F(1) containing the extramembraneous catalytic core and F(0) containing the membrane proton channel, linked together by a central stalk and a peripheral stalk. During catalysis, ATP synthesis in the catalytic domain of F(1) is coupled via a rotary mechanism of the central stalk subunits to proton translocation.</text>
</comment>
<proteinExistence type="inferred from homology"/>
<evidence type="ECO:0000256" key="11">
    <source>
        <dbReference type="ARBA" id="ARBA00025198"/>
    </source>
</evidence>
<evidence type="ECO:0000256" key="3">
    <source>
        <dbReference type="ARBA" id="ARBA00022475"/>
    </source>
</evidence>
<comment type="similarity">
    <text evidence="1 13 14">Belongs to the ATPase B chain family.</text>
</comment>
<dbReference type="GO" id="GO:0045259">
    <property type="term" value="C:proton-transporting ATP synthase complex"/>
    <property type="evidence" value="ECO:0007669"/>
    <property type="project" value="UniProtKB-KW"/>
</dbReference>
<keyword evidence="9 13" id="KW-0472">Membrane</keyword>
<evidence type="ECO:0000313" key="17">
    <source>
        <dbReference type="Proteomes" id="UP000035159"/>
    </source>
</evidence>
<dbReference type="GO" id="GO:0012505">
    <property type="term" value="C:endomembrane system"/>
    <property type="evidence" value="ECO:0007669"/>
    <property type="project" value="UniProtKB-SubCell"/>
</dbReference>
<feature type="transmembrane region" description="Helical" evidence="13">
    <location>
        <begin position="6"/>
        <end position="27"/>
    </location>
</feature>
<keyword evidence="3 13" id="KW-1003">Cell membrane</keyword>
<dbReference type="EMBL" id="CP011232">
    <property type="protein sequence ID" value="AKI96785.1"/>
    <property type="molecule type" value="Genomic_DNA"/>
</dbReference>
<comment type="function">
    <text evidence="13">Component of the F(0) channel, it forms part of the peripheral stalk, linking F(1) to F(0).</text>
</comment>
<dbReference type="InterPro" id="IPR005864">
    <property type="entry name" value="ATP_synth_F0_bsu_bac"/>
</dbReference>
<keyword evidence="8 13" id="KW-0406">Ion transport</keyword>
<evidence type="ECO:0000256" key="14">
    <source>
        <dbReference type="RuleBase" id="RU003848"/>
    </source>
</evidence>
<organism evidence="16 17">
    <name type="scientific">Kosmotoga pacifica</name>
    <dbReference type="NCBI Taxonomy" id="1330330"/>
    <lineage>
        <taxon>Bacteria</taxon>
        <taxon>Thermotogati</taxon>
        <taxon>Thermotogota</taxon>
        <taxon>Thermotogae</taxon>
        <taxon>Kosmotogales</taxon>
        <taxon>Kosmotogaceae</taxon>
        <taxon>Kosmotoga</taxon>
    </lineage>
</organism>
<evidence type="ECO:0000256" key="15">
    <source>
        <dbReference type="SAM" id="Coils"/>
    </source>
</evidence>
<evidence type="ECO:0000256" key="6">
    <source>
        <dbReference type="ARBA" id="ARBA00022781"/>
    </source>
</evidence>
<evidence type="ECO:0000256" key="1">
    <source>
        <dbReference type="ARBA" id="ARBA00005513"/>
    </source>
</evidence>
<sequence>MIELNLTSLIQLLNFLVLFFVLKKLLFDRFFDIVGKRQEMIKNEIEKAEKLRLEAEEYREKHREELETAHEKASQIIASAEKQAEKIINEAKEKAKTEAARIIAAAEVQIAQEREQAVKEIQGIVMTAAVEMALRILGKEMNEEARRQYTRKLMESLGDER</sequence>
<dbReference type="CDD" id="cd06503">
    <property type="entry name" value="ATP-synt_Fo_b"/>
    <property type="match status" value="1"/>
</dbReference>
<dbReference type="GO" id="GO:0046961">
    <property type="term" value="F:proton-transporting ATPase activity, rotational mechanism"/>
    <property type="evidence" value="ECO:0007669"/>
    <property type="project" value="TreeGrafter"/>
</dbReference>
<keyword evidence="7 13" id="KW-1133">Transmembrane helix</keyword>
<dbReference type="InterPro" id="IPR050059">
    <property type="entry name" value="ATP_synthase_B_chain"/>
</dbReference>
<evidence type="ECO:0000256" key="9">
    <source>
        <dbReference type="ARBA" id="ARBA00023136"/>
    </source>
</evidence>
<keyword evidence="17" id="KW-1185">Reference proteome</keyword>
<dbReference type="RefSeq" id="WP_047753920.1">
    <property type="nucleotide sequence ID" value="NZ_CAJUHA010000004.1"/>
</dbReference>
<keyword evidence="4 13" id="KW-0138">CF(0)</keyword>
<dbReference type="Gene3D" id="1.20.5.620">
    <property type="entry name" value="F1F0 ATP synthase subunit B, membrane domain"/>
    <property type="match status" value="1"/>
</dbReference>
<dbReference type="KEGG" id="kpf:IX53_01945"/>
<keyword evidence="5 13" id="KW-0812">Transmembrane</keyword>
<gene>
    <name evidence="13" type="primary">atpF</name>
    <name evidence="16" type="ORF">IX53_01945</name>
</gene>
<dbReference type="PANTHER" id="PTHR33445">
    <property type="entry name" value="ATP SYNTHASE SUBUNIT B', CHLOROPLASTIC"/>
    <property type="match status" value="1"/>
</dbReference>
<dbReference type="OrthoDB" id="46031at2"/>
<accession>A0A0G2Z591</accession>
<evidence type="ECO:0000256" key="10">
    <source>
        <dbReference type="ARBA" id="ARBA00023310"/>
    </source>
</evidence>
<dbReference type="InterPro" id="IPR028987">
    <property type="entry name" value="ATP_synth_B-like_membr_sf"/>
</dbReference>
<feature type="coiled-coil region" evidence="15">
    <location>
        <begin position="38"/>
        <end position="116"/>
    </location>
</feature>
<evidence type="ECO:0000256" key="4">
    <source>
        <dbReference type="ARBA" id="ARBA00022547"/>
    </source>
</evidence>
<comment type="subcellular location">
    <subcellularLocation>
        <location evidence="13">Cell membrane</location>
        <topology evidence="13">Single-pass membrane protein</topology>
    </subcellularLocation>
    <subcellularLocation>
        <location evidence="12">Endomembrane system</location>
        <topology evidence="12">Single-pass membrane protein</topology>
    </subcellularLocation>
</comment>
<dbReference type="GO" id="GO:0046933">
    <property type="term" value="F:proton-transporting ATP synthase activity, rotational mechanism"/>
    <property type="evidence" value="ECO:0007669"/>
    <property type="project" value="UniProtKB-UniRule"/>
</dbReference>
<evidence type="ECO:0000256" key="8">
    <source>
        <dbReference type="ARBA" id="ARBA00023065"/>
    </source>
</evidence>
<evidence type="ECO:0000313" key="16">
    <source>
        <dbReference type="EMBL" id="AKI96785.1"/>
    </source>
</evidence>
<dbReference type="Proteomes" id="UP000035159">
    <property type="component" value="Chromosome"/>
</dbReference>
<keyword evidence="10 13" id="KW-0066">ATP synthesis</keyword>
<protein>
    <recommendedName>
        <fullName evidence="13">ATP synthase subunit b</fullName>
    </recommendedName>
    <alternativeName>
        <fullName evidence="13">ATP synthase F(0) sector subunit b</fullName>
    </alternativeName>
    <alternativeName>
        <fullName evidence="13">ATPase subunit I</fullName>
    </alternativeName>
    <alternativeName>
        <fullName evidence="13">F-type ATPase subunit b</fullName>
        <shortName evidence="13">F-ATPase subunit b</shortName>
    </alternativeName>
</protein>
<dbReference type="Pfam" id="PF00430">
    <property type="entry name" value="ATP-synt_B"/>
    <property type="match status" value="1"/>
</dbReference>
<dbReference type="PANTHER" id="PTHR33445:SF1">
    <property type="entry name" value="ATP SYNTHASE SUBUNIT B"/>
    <property type="match status" value="1"/>
</dbReference>
<evidence type="ECO:0000256" key="7">
    <source>
        <dbReference type="ARBA" id="ARBA00022989"/>
    </source>
</evidence>
<dbReference type="NCBIfam" id="TIGR01144">
    <property type="entry name" value="ATP_synt_b"/>
    <property type="match status" value="1"/>
</dbReference>
<name>A0A0G2Z591_9BACT</name>
<dbReference type="HAMAP" id="MF_01398">
    <property type="entry name" value="ATP_synth_b_bprime"/>
    <property type="match status" value="1"/>
</dbReference>
<keyword evidence="6 13" id="KW-0375">Hydrogen ion transport</keyword>
<evidence type="ECO:0000256" key="2">
    <source>
        <dbReference type="ARBA" id="ARBA00022448"/>
    </source>
</evidence>
<dbReference type="SUPFAM" id="SSF81573">
    <property type="entry name" value="F1F0 ATP synthase subunit B, membrane domain"/>
    <property type="match status" value="1"/>
</dbReference>
<evidence type="ECO:0000256" key="5">
    <source>
        <dbReference type="ARBA" id="ARBA00022692"/>
    </source>
</evidence>
<dbReference type="PATRIC" id="fig|1330330.3.peg.399"/>
<dbReference type="InterPro" id="IPR002146">
    <property type="entry name" value="ATP_synth_b/b'su_bac/chlpt"/>
</dbReference>
<comment type="subunit">
    <text evidence="13">F-type ATPases have 2 components, F(1) - the catalytic core - and F(0) - the membrane proton channel. F(1) has five subunits: alpha(3), beta(3), gamma(1), delta(1), epsilon(1). F(0) has three main subunits: a(1), b(2) and c(10-14). The alpha and beta chains form an alternating ring which encloses part of the gamma chain. F(1) is attached to F(0) by a central stalk formed by the gamma and epsilon chains, while a peripheral stalk is formed by the delta and b chains.</text>
</comment>
<dbReference type="GO" id="GO:0005886">
    <property type="term" value="C:plasma membrane"/>
    <property type="evidence" value="ECO:0007669"/>
    <property type="project" value="UniProtKB-SubCell"/>
</dbReference>
<keyword evidence="15" id="KW-0175">Coiled coil</keyword>
<reference evidence="16 17" key="1">
    <citation type="submission" date="2015-04" db="EMBL/GenBank/DDBJ databases">
        <title>Complete Genome Sequence of Kosmotoga pacifica SLHLJ1.</title>
        <authorList>
            <person name="Jiang L.J."/>
            <person name="Shao Z.Z."/>
            <person name="Jebbar M."/>
        </authorList>
    </citation>
    <scope>NUCLEOTIDE SEQUENCE [LARGE SCALE GENOMIC DNA]</scope>
    <source>
        <strain evidence="16 17">SLHLJ1</strain>
    </source>
</reference>